<evidence type="ECO:0000313" key="4">
    <source>
        <dbReference type="Proteomes" id="UP000191153"/>
    </source>
</evidence>
<accession>A0A1T4LW57</accession>
<sequence>MKIKEWRIMKLAIVNNDLGSGGAEKLIYDMALELKKDKSLKFDVIILNSKNEIYKKELEKENINVIALDSKYGIYNPFHIFKLRKILKNYDIVHAHVFPSQYWVGFSKKILPKNIKFLTTEHNTTNNRRNKWIFYYVDRFVYRSFERIICISDLAKDNLREWIKDEKICKKVKTINNGIKLSKYSKEISNLRENLNLDEKDIVVTMIARFTDQKDHKTLIRAMENLPKNYKLLLLGEGEKEEEYKKLVNKLKIENRIKFLGFRKDIPDILKITDIGVLSSNFEGLSIAALEIMASGCPLIGSDVEGVRDLIKNIGILYEHKNIKDLSEKIFDLGENIDFREIIGKKCLKASQEYNVESTVEKYKDIYWELKGR</sequence>
<reference evidence="3 4" key="1">
    <citation type="submission" date="2017-02" db="EMBL/GenBank/DDBJ databases">
        <authorList>
            <person name="Peterson S.W."/>
        </authorList>
    </citation>
    <scope>NUCLEOTIDE SEQUENCE [LARGE SCALE GENOMIC DNA]</scope>
    <source>
        <strain evidence="3 4">ATCC 700028</strain>
    </source>
</reference>
<dbReference type="STRING" id="180163.SAMN02745174_00988"/>
<feature type="domain" description="Glycosyltransferase subfamily 4-like N-terminal" evidence="2">
    <location>
        <begin position="21"/>
        <end position="182"/>
    </location>
</feature>
<dbReference type="OrthoDB" id="9787617at2"/>
<proteinExistence type="predicted"/>
<evidence type="ECO:0000313" key="3">
    <source>
        <dbReference type="EMBL" id="SJZ58866.1"/>
    </source>
</evidence>
<dbReference type="PANTHER" id="PTHR12526:SF630">
    <property type="entry name" value="GLYCOSYLTRANSFERASE"/>
    <property type="match status" value="1"/>
</dbReference>
<feature type="domain" description="Glycosyl transferase family 1" evidence="1">
    <location>
        <begin position="190"/>
        <end position="345"/>
    </location>
</feature>
<dbReference type="Gene3D" id="3.40.50.2000">
    <property type="entry name" value="Glycogen Phosphorylase B"/>
    <property type="match status" value="2"/>
</dbReference>
<dbReference type="Pfam" id="PF00534">
    <property type="entry name" value="Glycos_transf_1"/>
    <property type="match status" value="1"/>
</dbReference>
<dbReference type="GO" id="GO:0016757">
    <property type="term" value="F:glycosyltransferase activity"/>
    <property type="evidence" value="ECO:0007669"/>
    <property type="project" value="InterPro"/>
</dbReference>
<keyword evidence="3" id="KW-0808">Transferase</keyword>
<dbReference type="EMBL" id="FUWX01000007">
    <property type="protein sequence ID" value="SJZ58866.1"/>
    <property type="molecule type" value="Genomic_DNA"/>
</dbReference>
<dbReference type="RefSeq" id="WP_078693503.1">
    <property type="nucleotide sequence ID" value="NZ_FUWX01000007.1"/>
</dbReference>
<name>A0A1T4LW57_9FUSO</name>
<dbReference type="PANTHER" id="PTHR12526">
    <property type="entry name" value="GLYCOSYLTRANSFERASE"/>
    <property type="match status" value="1"/>
</dbReference>
<keyword evidence="4" id="KW-1185">Reference proteome</keyword>
<dbReference type="AlphaFoldDB" id="A0A1T4LW57"/>
<evidence type="ECO:0000259" key="2">
    <source>
        <dbReference type="Pfam" id="PF13439"/>
    </source>
</evidence>
<evidence type="ECO:0000259" key="1">
    <source>
        <dbReference type="Pfam" id="PF00534"/>
    </source>
</evidence>
<dbReference type="Proteomes" id="UP000191153">
    <property type="component" value="Unassembled WGS sequence"/>
</dbReference>
<dbReference type="Pfam" id="PF13439">
    <property type="entry name" value="Glyco_transf_4"/>
    <property type="match status" value="1"/>
</dbReference>
<protein>
    <submittedName>
        <fullName evidence="3">Glycosyltransferase involved in cell wall bisynthesis</fullName>
    </submittedName>
</protein>
<dbReference type="SUPFAM" id="SSF53756">
    <property type="entry name" value="UDP-Glycosyltransferase/glycogen phosphorylase"/>
    <property type="match status" value="1"/>
</dbReference>
<dbReference type="InterPro" id="IPR028098">
    <property type="entry name" value="Glyco_trans_4-like_N"/>
</dbReference>
<gene>
    <name evidence="3" type="ORF">SAMN02745174_00988</name>
</gene>
<dbReference type="InterPro" id="IPR001296">
    <property type="entry name" value="Glyco_trans_1"/>
</dbReference>
<organism evidence="3 4">
    <name type="scientific">Cetobacterium ceti</name>
    <dbReference type="NCBI Taxonomy" id="180163"/>
    <lineage>
        <taxon>Bacteria</taxon>
        <taxon>Fusobacteriati</taxon>
        <taxon>Fusobacteriota</taxon>
        <taxon>Fusobacteriia</taxon>
        <taxon>Fusobacteriales</taxon>
        <taxon>Fusobacteriaceae</taxon>
        <taxon>Cetobacterium</taxon>
    </lineage>
</organism>